<evidence type="ECO:0000313" key="2">
    <source>
        <dbReference type="Proteomes" id="UP000007264"/>
    </source>
</evidence>
<dbReference type="PANTHER" id="PTHR17985:SF8">
    <property type="entry name" value="TRANSPORT AND GOLGI ORGANIZATION PROTEIN 2 HOMOLOG"/>
    <property type="match status" value="1"/>
</dbReference>
<proteinExistence type="predicted"/>
<comment type="caution">
    <text evidence="1">The sequence shown here is derived from an EMBL/GenBank/DDBJ whole genome shotgun (WGS) entry which is preliminary data.</text>
</comment>
<organism evidence="1 2">
    <name type="scientific">Coccomyxa subellipsoidea (strain C-169)</name>
    <name type="common">Green microalga</name>
    <dbReference type="NCBI Taxonomy" id="574566"/>
    <lineage>
        <taxon>Eukaryota</taxon>
        <taxon>Viridiplantae</taxon>
        <taxon>Chlorophyta</taxon>
        <taxon>core chlorophytes</taxon>
        <taxon>Trebouxiophyceae</taxon>
        <taxon>Trebouxiophyceae incertae sedis</taxon>
        <taxon>Coccomyxaceae</taxon>
        <taxon>Coccomyxa</taxon>
        <taxon>Coccomyxa subellipsoidea</taxon>
    </lineage>
</organism>
<dbReference type="Pfam" id="PF05742">
    <property type="entry name" value="TANGO2"/>
    <property type="match status" value="1"/>
</dbReference>
<gene>
    <name evidence="1" type="ORF">COCSUDRAFT_18745</name>
</gene>
<dbReference type="Proteomes" id="UP000007264">
    <property type="component" value="Unassembled WGS sequence"/>
</dbReference>
<dbReference type="AlphaFoldDB" id="I0YP41"/>
<name>I0YP41_COCSC</name>
<accession>I0YP41</accession>
<protein>
    <submittedName>
        <fullName evidence="1">DUF833-domain-containing protein</fullName>
    </submittedName>
</protein>
<reference evidence="1 2" key="1">
    <citation type="journal article" date="2012" name="Genome Biol.">
        <title>The genome of the polar eukaryotic microalga coccomyxa subellipsoidea reveals traits of cold adaptation.</title>
        <authorList>
            <person name="Blanc G."/>
            <person name="Agarkova I."/>
            <person name="Grimwood J."/>
            <person name="Kuo A."/>
            <person name="Brueggeman A."/>
            <person name="Dunigan D."/>
            <person name="Gurnon J."/>
            <person name="Ladunga I."/>
            <person name="Lindquist E."/>
            <person name="Lucas S."/>
            <person name="Pangilinan J."/>
            <person name="Proschold T."/>
            <person name="Salamov A."/>
            <person name="Schmutz J."/>
            <person name="Weeks D."/>
            <person name="Yamada T."/>
            <person name="Claverie J.M."/>
            <person name="Grigoriev I."/>
            <person name="Van Etten J."/>
            <person name="Lomsadze A."/>
            <person name="Borodovsky M."/>
        </authorList>
    </citation>
    <scope>NUCLEOTIDE SEQUENCE [LARGE SCALE GENOMIC DNA]</scope>
    <source>
        <strain evidence="1 2">C-169</strain>
    </source>
</reference>
<dbReference type="KEGG" id="csl:COCSUDRAFT_18745"/>
<dbReference type="PANTHER" id="PTHR17985">
    <property type="entry name" value="SER/THR-RICH PROTEIN T10 IN DGCR REGION"/>
    <property type="match status" value="1"/>
</dbReference>
<dbReference type="OrthoDB" id="191601at2759"/>
<dbReference type="GeneID" id="17038136"/>
<dbReference type="EMBL" id="AGSI01000016">
    <property type="protein sequence ID" value="EIE20160.1"/>
    <property type="molecule type" value="Genomic_DNA"/>
</dbReference>
<sequence length="280" mass="31153">MCTSLFTFDVHPGILFLLTFNRDEYYDRPTKEAHFWDDAPEILAGRDLKGGGTWLGITKTGRFALLTNFREPGFGSVKGTSRGALTVDFLRGEQSPLEYLKGLNAQAFNGVNLIVGDLKAKSVAYLTNRGKIEELKHPQELPAGLYGISNGVLGDRWVKVVRGKEKLSSLEGDLAEGHVPWEIIMGDIMGDRERVTDDAQLPDTGIPAHYERILSSIFVEPAEMPDGPYGTRSQTVVVVWRDGRVEFRERSRGATDDWTEVEHGFSIEGMGNDMCWAKEA</sequence>
<keyword evidence="2" id="KW-1185">Reference proteome</keyword>
<dbReference type="eggNOG" id="KOG2342">
    <property type="taxonomic scope" value="Eukaryota"/>
</dbReference>
<dbReference type="RefSeq" id="XP_005644704.1">
    <property type="nucleotide sequence ID" value="XM_005644647.1"/>
</dbReference>
<dbReference type="InterPro" id="IPR008551">
    <property type="entry name" value="TANGO2"/>
</dbReference>
<evidence type="ECO:0000313" key="1">
    <source>
        <dbReference type="EMBL" id="EIE20160.1"/>
    </source>
</evidence>